<dbReference type="CDD" id="cd15482">
    <property type="entry name" value="Sialidase_non-viral"/>
    <property type="match status" value="1"/>
</dbReference>
<evidence type="ECO:0000313" key="3">
    <source>
        <dbReference type="EMBL" id="SEF93788.1"/>
    </source>
</evidence>
<dbReference type="EMBL" id="FNVN01000001">
    <property type="protein sequence ID" value="SEF93788.1"/>
    <property type="molecule type" value="Genomic_DNA"/>
</dbReference>
<dbReference type="AlphaFoldDB" id="A0A1H5W389"/>
<dbReference type="Proteomes" id="UP000236740">
    <property type="component" value="Unassembled WGS sequence"/>
</dbReference>
<organism evidence="3 4">
    <name type="scientific">Halobellus limi</name>
    <dbReference type="NCBI Taxonomy" id="699433"/>
    <lineage>
        <taxon>Archaea</taxon>
        <taxon>Methanobacteriati</taxon>
        <taxon>Methanobacteriota</taxon>
        <taxon>Stenosarchaea group</taxon>
        <taxon>Halobacteria</taxon>
        <taxon>Halobacteriales</taxon>
        <taxon>Haloferacaceae</taxon>
        <taxon>Halobellus</taxon>
    </lineage>
</organism>
<keyword evidence="4" id="KW-1185">Reference proteome</keyword>
<dbReference type="PANTHER" id="PTHR43739:SF5">
    <property type="entry name" value="EXO-ALPHA-SIALIDASE"/>
    <property type="match status" value="1"/>
</dbReference>
<evidence type="ECO:0000256" key="1">
    <source>
        <dbReference type="SAM" id="MobiDB-lite"/>
    </source>
</evidence>
<dbReference type="PANTHER" id="PTHR43739">
    <property type="entry name" value="XYLOGLUCANASE (EUROFUNG)"/>
    <property type="match status" value="1"/>
</dbReference>
<dbReference type="Proteomes" id="UP000296733">
    <property type="component" value="Chromosome"/>
</dbReference>
<proteinExistence type="predicted"/>
<dbReference type="Gene3D" id="2.130.10.10">
    <property type="entry name" value="YVTN repeat-like/Quinoprotein amine dehydrogenase"/>
    <property type="match status" value="1"/>
</dbReference>
<dbReference type="SUPFAM" id="SSF110296">
    <property type="entry name" value="Oligoxyloglucan reducing end-specific cellobiohydrolase"/>
    <property type="match status" value="1"/>
</dbReference>
<evidence type="ECO:0008006" key="6">
    <source>
        <dbReference type="Google" id="ProtNLM"/>
    </source>
</evidence>
<evidence type="ECO:0000313" key="4">
    <source>
        <dbReference type="Proteomes" id="UP000236740"/>
    </source>
</evidence>
<dbReference type="GO" id="GO:0010411">
    <property type="term" value="P:xyloglucan metabolic process"/>
    <property type="evidence" value="ECO:0007669"/>
    <property type="project" value="TreeGrafter"/>
</dbReference>
<sequence>MTTCYAASGAGVLVVRDVATDGDGRAASNDETAAVGPTAEYTFERDDVECLDASSDAPDRVFCGTFDAGLHRSVDGGRTWERVGEGVLEPSVTSVTVSPHDPDVVYAGTEPSRAYRSVDGGETWAELAELTDLPSAPTWSFPPRPDTHHVRWIEVDPADPDHLFVAVEAGALIQTHDGGETWAERAPSTRRDTHTMAVHPDAPDVVRAAAGDGYAESRDGGESWSFPQAGLKHRYCWSVAVDPGDPGRVLLSAAAGARRAHTADSAASYLYRREDGVGSAASSGETATDADWERLDDSGVPTGEGILRPVLASGADDGELFALTDRGLFRTGDGGDSFGRVDVEWPETFRGTTASGLAVVEDR</sequence>
<name>A0A1H5W389_9EURY</name>
<reference evidence="3 4" key="1">
    <citation type="submission" date="2016-10" db="EMBL/GenBank/DDBJ databases">
        <authorList>
            <person name="de Groot N.N."/>
        </authorList>
    </citation>
    <scope>NUCLEOTIDE SEQUENCE [LARGE SCALE GENOMIC DNA]</scope>
    <source>
        <strain evidence="3 4">CGMCC 1.10331</strain>
    </source>
</reference>
<protein>
    <recommendedName>
        <fullName evidence="6">Glycosyl hydrolase</fullName>
    </recommendedName>
</protein>
<dbReference type="RefSeq" id="WP_103990849.1">
    <property type="nucleotide sequence ID" value="NZ_CP031311.1"/>
</dbReference>
<feature type="region of interest" description="Disordered" evidence="1">
    <location>
        <begin position="278"/>
        <end position="299"/>
    </location>
</feature>
<dbReference type="KEGG" id="hlm:DV707_02025"/>
<dbReference type="InterPro" id="IPR052025">
    <property type="entry name" value="Xyloglucanase_GH74"/>
</dbReference>
<gene>
    <name evidence="2" type="ORF">DV707_02025</name>
    <name evidence="3" type="ORF">SAMN04488133_1151</name>
</gene>
<dbReference type="EMBL" id="CP031311">
    <property type="protein sequence ID" value="QCC46549.1"/>
    <property type="molecule type" value="Genomic_DNA"/>
</dbReference>
<dbReference type="InterPro" id="IPR015943">
    <property type="entry name" value="WD40/YVTN_repeat-like_dom_sf"/>
</dbReference>
<dbReference type="GeneID" id="39856825"/>
<accession>A0A1H5W389</accession>
<dbReference type="OrthoDB" id="197823at2157"/>
<reference evidence="2 5" key="2">
    <citation type="journal article" date="2019" name="Nat. Commun.">
        <title>A new type of DNA phosphorothioation-based antiviral system in archaea.</title>
        <authorList>
            <person name="Xiong L."/>
            <person name="Liu S."/>
            <person name="Chen S."/>
            <person name="Xiao Y."/>
            <person name="Zhu B."/>
            <person name="Gao Y."/>
            <person name="Zhang Y."/>
            <person name="Chen B."/>
            <person name="Luo J."/>
            <person name="Deng Z."/>
            <person name="Chen X."/>
            <person name="Wang L."/>
            <person name="Chen S."/>
        </authorList>
    </citation>
    <scope>NUCLEOTIDE SEQUENCE [LARGE SCALE GENOMIC DNA]</scope>
    <source>
        <strain evidence="2 5">CGMCC 1.10331</strain>
    </source>
</reference>
<evidence type="ECO:0000313" key="2">
    <source>
        <dbReference type="EMBL" id="QCC46549.1"/>
    </source>
</evidence>
<evidence type="ECO:0000313" key="5">
    <source>
        <dbReference type="Proteomes" id="UP000296733"/>
    </source>
</evidence>